<evidence type="ECO:0000256" key="2">
    <source>
        <dbReference type="ARBA" id="ARBA00008186"/>
    </source>
</evidence>
<evidence type="ECO:0000256" key="3">
    <source>
        <dbReference type="ARBA" id="ARBA00023242"/>
    </source>
</evidence>
<dbReference type="GO" id="GO:0003712">
    <property type="term" value="F:transcription coregulator activity"/>
    <property type="evidence" value="ECO:0007669"/>
    <property type="project" value="InterPro"/>
</dbReference>
<keyword evidence="5" id="KW-0175">Coiled coil</keyword>
<dbReference type="InterPro" id="IPR019404">
    <property type="entry name" value="Mediator_Med11"/>
</dbReference>
<dbReference type="OrthoDB" id="5418434at2759"/>
<keyword evidence="8" id="KW-1185">Reference proteome</keyword>
<evidence type="ECO:0000313" key="7">
    <source>
        <dbReference type="EMBL" id="KAF2685555.1"/>
    </source>
</evidence>
<evidence type="ECO:0000313" key="8">
    <source>
        <dbReference type="Proteomes" id="UP000799291"/>
    </source>
</evidence>
<feature type="compositionally biased region" description="Basic and acidic residues" evidence="6">
    <location>
        <begin position="187"/>
        <end position="199"/>
    </location>
</feature>
<comment type="similarity">
    <text evidence="2 4">Belongs to the Mediator complex subunit 11 family.</text>
</comment>
<comment type="function">
    <text evidence="4">Component of the Mediator complex, a coactivator involved in the regulated transcription of nearly all RNA polymerase II-dependent genes. Mediator functions as a bridge to convey information from gene-specific regulatory proteins to the basal RNA polymerase II transcription machinery. Mediator is recruited to promoters by direct interactions with regulatory proteins and serves as a scaffold for the assembly of a functional pre-initiation complex with RNA polymerase II and the general transcription factors.</text>
</comment>
<evidence type="ECO:0000256" key="1">
    <source>
        <dbReference type="ARBA" id="ARBA00004123"/>
    </source>
</evidence>
<keyword evidence="4" id="KW-0010">Activator</keyword>
<comment type="subcellular location">
    <subcellularLocation>
        <location evidence="1 4">Nucleus</location>
    </subcellularLocation>
</comment>
<dbReference type="AlphaFoldDB" id="A0A6G1J5N7"/>
<keyword evidence="3 4" id="KW-0539">Nucleus</keyword>
<keyword evidence="4" id="KW-0805">Transcription regulation</keyword>
<dbReference type="EMBL" id="MU005578">
    <property type="protein sequence ID" value="KAF2685555.1"/>
    <property type="molecule type" value="Genomic_DNA"/>
</dbReference>
<dbReference type="GO" id="GO:0016592">
    <property type="term" value="C:mediator complex"/>
    <property type="evidence" value="ECO:0007669"/>
    <property type="project" value="InterPro"/>
</dbReference>
<feature type="region of interest" description="Disordered" evidence="6">
    <location>
        <begin position="176"/>
        <end position="206"/>
    </location>
</feature>
<protein>
    <recommendedName>
        <fullName evidence="4">Mediator of RNA polymerase II transcription subunit 11</fullName>
    </recommendedName>
    <alternativeName>
        <fullName evidence="4">Mediator complex subunit 11</fullName>
    </alternativeName>
</protein>
<keyword evidence="4" id="KW-0804">Transcription</keyword>
<evidence type="ECO:0000256" key="5">
    <source>
        <dbReference type="SAM" id="Coils"/>
    </source>
</evidence>
<dbReference type="Pfam" id="PF10280">
    <property type="entry name" value="Med11"/>
    <property type="match status" value="1"/>
</dbReference>
<feature type="region of interest" description="Disordered" evidence="6">
    <location>
        <begin position="56"/>
        <end position="78"/>
    </location>
</feature>
<feature type="coiled-coil region" evidence="5">
    <location>
        <begin position="226"/>
        <end position="253"/>
    </location>
</feature>
<evidence type="ECO:0000256" key="4">
    <source>
        <dbReference type="RuleBase" id="RU364147"/>
    </source>
</evidence>
<dbReference type="GO" id="GO:0006357">
    <property type="term" value="P:regulation of transcription by RNA polymerase II"/>
    <property type="evidence" value="ECO:0007669"/>
    <property type="project" value="InterPro"/>
</dbReference>
<sequence>MVTGGLLFYGCSRALSPRGGMGTGRVAHGERVEFRASGSVRGAAAVGEVACEWGRRNIPPRTQPTMATPPTPPYSDTSSAHIRALSALAQRIPTLLTTSATTFSQLTNAPIRPPSMELSPTAPDTPALRRAALQTTANAFFTTVLELRSALHAQIDDLEKHKVIPADEVKYTAPATAAGAGQSGQQEEEKMPPPKDSEASVKNGGLGSFDVGVLNARAGVRQREGNDVLERVKSLLEDLVQETEAEVKEEEMEDA</sequence>
<gene>
    <name evidence="4" type="primary">MED11</name>
    <name evidence="7" type="ORF">K458DRAFT_486431</name>
</gene>
<organism evidence="7 8">
    <name type="scientific">Lentithecium fluviatile CBS 122367</name>
    <dbReference type="NCBI Taxonomy" id="1168545"/>
    <lineage>
        <taxon>Eukaryota</taxon>
        <taxon>Fungi</taxon>
        <taxon>Dikarya</taxon>
        <taxon>Ascomycota</taxon>
        <taxon>Pezizomycotina</taxon>
        <taxon>Dothideomycetes</taxon>
        <taxon>Pleosporomycetidae</taxon>
        <taxon>Pleosporales</taxon>
        <taxon>Massarineae</taxon>
        <taxon>Lentitheciaceae</taxon>
        <taxon>Lentithecium</taxon>
    </lineage>
</organism>
<evidence type="ECO:0000256" key="6">
    <source>
        <dbReference type="SAM" id="MobiDB-lite"/>
    </source>
</evidence>
<reference evidence="7" key="1">
    <citation type="journal article" date="2020" name="Stud. Mycol.">
        <title>101 Dothideomycetes genomes: a test case for predicting lifestyles and emergence of pathogens.</title>
        <authorList>
            <person name="Haridas S."/>
            <person name="Albert R."/>
            <person name="Binder M."/>
            <person name="Bloem J."/>
            <person name="Labutti K."/>
            <person name="Salamov A."/>
            <person name="Andreopoulos B."/>
            <person name="Baker S."/>
            <person name="Barry K."/>
            <person name="Bills G."/>
            <person name="Bluhm B."/>
            <person name="Cannon C."/>
            <person name="Castanera R."/>
            <person name="Culley D."/>
            <person name="Daum C."/>
            <person name="Ezra D."/>
            <person name="Gonzalez J."/>
            <person name="Henrissat B."/>
            <person name="Kuo A."/>
            <person name="Liang C."/>
            <person name="Lipzen A."/>
            <person name="Lutzoni F."/>
            <person name="Magnuson J."/>
            <person name="Mondo S."/>
            <person name="Nolan M."/>
            <person name="Ohm R."/>
            <person name="Pangilinan J."/>
            <person name="Park H.-J."/>
            <person name="Ramirez L."/>
            <person name="Alfaro M."/>
            <person name="Sun H."/>
            <person name="Tritt A."/>
            <person name="Yoshinaga Y."/>
            <person name="Zwiers L.-H."/>
            <person name="Turgeon B."/>
            <person name="Goodwin S."/>
            <person name="Spatafora J."/>
            <person name="Crous P."/>
            <person name="Grigoriev I."/>
        </authorList>
    </citation>
    <scope>NUCLEOTIDE SEQUENCE</scope>
    <source>
        <strain evidence="7">CBS 122367</strain>
    </source>
</reference>
<name>A0A6G1J5N7_9PLEO</name>
<comment type="subunit">
    <text evidence="4">Component of the Mediator complex.</text>
</comment>
<proteinExistence type="inferred from homology"/>
<dbReference type="Proteomes" id="UP000799291">
    <property type="component" value="Unassembled WGS sequence"/>
</dbReference>
<accession>A0A6G1J5N7</accession>